<comment type="catalytic activity">
    <reaction evidence="5 6">
        <text>adenine + H2O + H(+) = hypoxanthine + NH4(+)</text>
        <dbReference type="Rhea" id="RHEA:23688"/>
        <dbReference type="ChEBI" id="CHEBI:15377"/>
        <dbReference type="ChEBI" id="CHEBI:15378"/>
        <dbReference type="ChEBI" id="CHEBI:16708"/>
        <dbReference type="ChEBI" id="CHEBI:17368"/>
        <dbReference type="ChEBI" id="CHEBI:28938"/>
        <dbReference type="EC" id="3.5.4.2"/>
    </reaction>
</comment>
<dbReference type="AlphaFoldDB" id="A0A1H8CRH6"/>
<dbReference type="Gene3D" id="3.20.20.140">
    <property type="entry name" value="Metal-dependent hydrolases"/>
    <property type="match status" value="1"/>
</dbReference>
<proteinExistence type="inferred from homology"/>
<comment type="similarity">
    <text evidence="1 6">Belongs to the metallo-dependent hydrolases superfamily. Adenine deaminase family.</text>
</comment>
<reference evidence="9 10" key="1">
    <citation type="submission" date="2016-10" db="EMBL/GenBank/DDBJ databases">
        <authorList>
            <person name="de Groot N.N."/>
        </authorList>
    </citation>
    <scope>NUCLEOTIDE SEQUENCE [LARGE SCALE GENOMIC DNA]</scope>
    <source>
        <strain evidence="9 10">DSM 16213</strain>
    </source>
</reference>
<dbReference type="SUPFAM" id="SSF51556">
    <property type="entry name" value="Metallo-dependent hydrolases"/>
    <property type="match status" value="1"/>
</dbReference>
<dbReference type="NCBIfam" id="TIGR01178">
    <property type="entry name" value="ade"/>
    <property type="match status" value="1"/>
</dbReference>
<keyword evidence="4 6" id="KW-0464">Manganese</keyword>
<sequence>MTYDIPTWADCAPRLVAVAAGRSPADLVIRNTRLVNVQSREVLDGWQVAVADGRFAYVGPDANHCIGDGTEVIDGQGRYLIPGLCDGHMHIESGMLTPAEFAAAVIPHGTTSMFADPHEIANVLGLAGVRMMHDEALMQPVNIFTQMPSCAPSAPGLETTGFAITADDVAEAMAWPGIVGLGEMMNFPGVIQGDAQMLAEMAATMRAGKTVGGHYASPDKGIAFHAYAAGGAADDHEGTAESDAIARVRQGMRSMMRLGSAWYDVESQITAVTQRGLDPRNFILCTDDCMAGTLVNDGHMNRVVHHAIACGCDPVVALQMATINTATHFGLERELGSIAPGRRADMILTSDLVTLPIEQVFARGRLVAKDGTITVDCPHYDWPASTRRTVYLGKALVADDFAIPAPQGANAVSARVIGVVENQAPTKALTFELPVTEGRVQATGEVCQIALVERHRGTGGVVNGFVSGFGYTGRMAIASTVAHDSHHMIVVGTDAGCMALAANRLGDIGGGITVWQDGAEIALVPLPIAGLMSDAPAATVAAQAQAMVAAMADCGCTLNNAYMQHSLLALVVIPELRISDLGLVDVTTFQLTPLFETPA</sequence>
<dbReference type="OrthoDB" id="9775607at2"/>
<keyword evidence="3 6" id="KW-0378">Hydrolase</keyword>
<evidence type="ECO:0000256" key="5">
    <source>
        <dbReference type="ARBA" id="ARBA00047720"/>
    </source>
</evidence>
<keyword evidence="10" id="KW-1185">Reference proteome</keyword>
<dbReference type="PANTHER" id="PTHR11113">
    <property type="entry name" value="N-ACETYLGLUCOSAMINE-6-PHOSPHATE DEACETYLASE"/>
    <property type="match status" value="1"/>
</dbReference>
<evidence type="ECO:0000256" key="1">
    <source>
        <dbReference type="ARBA" id="ARBA00006773"/>
    </source>
</evidence>
<evidence type="ECO:0000259" key="8">
    <source>
        <dbReference type="Pfam" id="PF13382"/>
    </source>
</evidence>
<dbReference type="Pfam" id="PF01979">
    <property type="entry name" value="Amidohydro_1"/>
    <property type="match status" value="1"/>
</dbReference>
<gene>
    <name evidence="6" type="primary">ade</name>
    <name evidence="9" type="ORF">SAMN04488003_10763</name>
</gene>
<evidence type="ECO:0000313" key="10">
    <source>
        <dbReference type="Proteomes" id="UP000199585"/>
    </source>
</evidence>
<evidence type="ECO:0000256" key="3">
    <source>
        <dbReference type="ARBA" id="ARBA00022801"/>
    </source>
</evidence>
<dbReference type="EMBL" id="FOCI01000007">
    <property type="protein sequence ID" value="SEM97044.1"/>
    <property type="molecule type" value="Genomic_DNA"/>
</dbReference>
<feature type="domain" description="Amidohydrolase-related" evidence="7">
    <location>
        <begin position="79"/>
        <end position="367"/>
    </location>
</feature>
<evidence type="ECO:0000256" key="6">
    <source>
        <dbReference type="HAMAP-Rule" id="MF_01518"/>
    </source>
</evidence>
<feature type="domain" description="Adenine deaminase C-terminal" evidence="8">
    <location>
        <begin position="424"/>
        <end position="590"/>
    </location>
</feature>
<accession>A0A1H8CRH6</accession>
<dbReference type="RefSeq" id="WP_089900920.1">
    <property type="nucleotide sequence ID" value="NZ_FOCI01000007.1"/>
</dbReference>
<dbReference type="InterPro" id="IPR011059">
    <property type="entry name" value="Metal-dep_hydrolase_composite"/>
</dbReference>
<dbReference type="PANTHER" id="PTHR11113:SF2">
    <property type="entry name" value="ADENINE DEAMINASE"/>
    <property type="match status" value="1"/>
</dbReference>
<dbReference type="InterPro" id="IPR026912">
    <property type="entry name" value="Adenine_deam_C"/>
</dbReference>
<dbReference type="InterPro" id="IPR006679">
    <property type="entry name" value="Adenine_deam"/>
</dbReference>
<dbReference type="GO" id="GO:0006146">
    <property type="term" value="P:adenine catabolic process"/>
    <property type="evidence" value="ECO:0007669"/>
    <property type="project" value="InterPro"/>
</dbReference>
<dbReference type="Pfam" id="PF13382">
    <property type="entry name" value="Adenine_deam_C"/>
    <property type="match status" value="1"/>
</dbReference>
<dbReference type="EC" id="3.5.4.2" evidence="2 6"/>
<name>A0A1H8CRH6_9RHOB</name>
<evidence type="ECO:0000256" key="4">
    <source>
        <dbReference type="ARBA" id="ARBA00023211"/>
    </source>
</evidence>
<dbReference type="InterPro" id="IPR006680">
    <property type="entry name" value="Amidohydro-rel"/>
</dbReference>
<dbReference type="SUPFAM" id="SSF51338">
    <property type="entry name" value="Composite domain of metallo-dependent hydrolases"/>
    <property type="match status" value="1"/>
</dbReference>
<dbReference type="GO" id="GO:0000034">
    <property type="term" value="F:adenine deaminase activity"/>
    <property type="evidence" value="ECO:0007669"/>
    <property type="project" value="UniProtKB-UniRule"/>
</dbReference>
<organism evidence="9 10">
    <name type="scientific">Loktanella fryxellensis</name>
    <dbReference type="NCBI Taxonomy" id="245187"/>
    <lineage>
        <taxon>Bacteria</taxon>
        <taxon>Pseudomonadati</taxon>
        <taxon>Pseudomonadota</taxon>
        <taxon>Alphaproteobacteria</taxon>
        <taxon>Rhodobacterales</taxon>
        <taxon>Roseobacteraceae</taxon>
        <taxon>Loktanella</taxon>
    </lineage>
</organism>
<dbReference type="Gene3D" id="2.30.40.10">
    <property type="entry name" value="Urease, subunit C, domain 1"/>
    <property type="match status" value="1"/>
</dbReference>
<dbReference type="Proteomes" id="UP000199585">
    <property type="component" value="Unassembled WGS sequence"/>
</dbReference>
<evidence type="ECO:0000256" key="2">
    <source>
        <dbReference type="ARBA" id="ARBA00012782"/>
    </source>
</evidence>
<dbReference type="InterPro" id="IPR032466">
    <property type="entry name" value="Metal_Hydrolase"/>
</dbReference>
<comment type="cofactor">
    <cofactor evidence="6">
        <name>Mn(2+)</name>
        <dbReference type="ChEBI" id="CHEBI:29035"/>
    </cofactor>
</comment>
<dbReference type="HAMAP" id="MF_01518">
    <property type="entry name" value="Adenine_deamin"/>
    <property type="match status" value="1"/>
</dbReference>
<evidence type="ECO:0000259" key="7">
    <source>
        <dbReference type="Pfam" id="PF01979"/>
    </source>
</evidence>
<protein>
    <recommendedName>
        <fullName evidence="2 6">Adenine deaminase</fullName>
        <shortName evidence="6">Adenase</shortName>
        <shortName evidence="6">Adenine aminase</shortName>
        <ecNumber evidence="2 6">3.5.4.2</ecNumber>
    </recommendedName>
</protein>
<evidence type="ECO:0000313" key="9">
    <source>
        <dbReference type="EMBL" id="SEM97044.1"/>
    </source>
</evidence>
<dbReference type="STRING" id="245187.SAMN04488003_10763"/>